<dbReference type="AlphaFoldDB" id="A0A2T7BLQ6"/>
<dbReference type="EMBL" id="QCYK01000001">
    <property type="protein sequence ID" value="PUZ28614.1"/>
    <property type="molecule type" value="Genomic_DNA"/>
</dbReference>
<dbReference type="Proteomes" id="UP000244450">
    <property type="component" value="Unassembled WGS sequence"/>
</dbReference>
<evidence type="ECO:0000313" key="2">
    <source>
        <dbReference type="EMBL" id="PUZ28614.1"/>
    </source>
</evidence>
<protein>
    <submittedName>
        <fullName evidence="2">Uncharacterized protein</fullName>
    </submittedName>
</protein>
<dbReference type="RefSeq" id="WP_108685253.1">
    <property type="nucleotide sequence ID" value="NZ_QCYK01000001.1"/>
</dbReference>
<organism evidence="2 3">
    <name type="scientific">Chitinophaga parva</name>
    <dbReference type="NCBI Taxonomy" id="2169414"/>
    <lineage>
        <taxon>Bacteria</taxon>
        <taxon>Pseudomonadati</taxon>
        <taxon>Bacteroidota</taxon>
        <taxon>Chitinophagia</taxon>
        <taxon>Chitinophagales</taxon>
        <taxon>Chitinophagaceae</taxon>
        <taxon>Chitinophaga</taxon>
    </lineage>
</organism>
<accession>A0A2T7BLQ6</accession>
<reference evidence="2 3" key="1">
    <citation type="submission" date="2018-04" db="EMBL/GenBank/DDBJ databases">
        <title>Chitinophaga fuyangensis sp. nov., isolated from soil in a chemical factory.</title>
        <authorList>
            <person name="Chen K."/>
        </authorList>
    </citation>
    <scope>NUCLEOTIDE SEQUENCE [LARGE SCALE GENOMIC DNA]</scope>
    <source>
        <strain evidence="2 3">LY-1</strain>
    </source>
</reference>
<dbReference type="OrthoDB" id="7874815at2"/>
<gene>
    <name evidence="2" type="ORF">DCC81_03785</name>
</gene>
<evidence type="ECO:0000313" key="3">
    <source>
        <dbReference type="Proteomes" id="UP000244450"/>
    </source>
</evidence>
<proteinExistence type="predicted"/>
<name>A0A2T7BLQ6_9BACT</name>
<keyword evidence="3" id="KW-1185">Reference proteome</keyword>
<comment type="caution">
    <text evidence="2">The sequence shown here is derived from an EMBL/GenBank/DDBJ whole genome shotgun (WGS) entry which is preliminary data.</text>
</comment>
<feature type="region of interest" description="Disordered" evidence="1">
    <location>
        <begin position="184"/>
        <end position="205"/>
    </location>
</feature>
<sequence>MQIEVKNITAVAAPYQMQGQFEAELFLNGKPAAFITNDPATQSVRFIPRTAPDIGAIAAAEVFIQEQAQAQKTKVKNGASDLQESLALTVEMAVAAHFESINRQHFEMLKNIRSRYAILYGDPKKDSFHQVVLPRAVNSYLETPEGEKQLTDILKKQVAPKLYADDSIFNVNIPFRILRKAFPEKARQPARKPAVQPGPQQGKKH</sequence>
<evidence type="ECO:0000256" key="1">
    <source>
        <dbReference type="SAM" id="MobiDB-lite"/>
    </source>
</evidence>